<name>A0A0A9EIE8_ARUDO</name>
<dbReference type="EMBL" id="GBRH01199102">
    <property type="protein sequence ID" value="JAD98793.1"/>
    <property type="molecule type" value="Transcribed_RNA"/>
</dbReference>
<proteinExistence type="predicted"/>
<sequence>MTLERSVFHSSSSIS</sequence>
<reference evidence="1" key="1">
    <citation type="submission" date="2014-09" db="EMBL/GenBank/DDBJ databases">
        <authorList>
            <person name="Magalhaes I.L.F."/>
            <person name="Oliveira U."/>
            <person name="Santos F.R."/>
            <person name="Vidigal T.H.D.A."/>
            <person name="Brescovit A.D."/>
            <person name="Santos A.J."/>
        </authorList>
    </citation>
    <scope>NUCLEOTIDE SEQUENCE</scope>
    <source>
        <tissue evidence="1">Shoot tissue taken approximately 20 cm above the soil surface</tissue>
    </source>
</reference>
<protein>
    <submittedName>
        <fullName evidence="1">Uncharacterized protein</fullName>
    </submittedName>
</protein>
<reference evidence="1" key="2">
    <citation type="journal article" date="2015" name="Data Brief">
        <title>Shoot transcriptome of the giant reed, Arundo donax.</title>
        <authorList>
            <person name="Barrero R.A."/>
            <person name="Guerrero F.D."/>
            <person name="Moolhuijzen P."/>
            <person name="Goolsby J.A."/>
            <person name="Tidwell J."/>
            <person name="Bellgard S.E."/>
            <person name="Bellgard M.I."/>
        </authorList>
    </citation>
    <scope>NUCLEOTIDE SEQUENCE</scope>
    <source>
        <tissue evidence="1">Shoot tissue taken approximately 20 cm above the soil surface</tissue>
    </source>
</reference>
<accession>A0A0A9EIE8</accession>
<organism evidence="1">
    <name type="scientific">Arundo donax</name>
    <name type="common">Giant reed</name>
    <name type="synonym">Donax arundinaceus</name>
    <dbReference type="NCBI Taxonomy" id="35708"/>
    <lineage>
        <taxon>Eukaryota</taxon>
        <taxon>Viridiplantae</taxon>
        <taxon>Streptophyta</taxon>
        <taxon>Embryophyta</taxon>
        <taxon>Tracheophyta</taxon>
        <taxon>Spermatophyta</taxon>
        <taxon>Magnoliopsida</taxon>
        <taxon>Liliopsida</taxon>
        <taxon>Poales</taxon>
        <taxon>Poaceae</taxon>
        <taxon>PACMAD clade</taxon>
        <taxon>Arundinoideae</taxon>
        <taxon>Arundineae</taxon>
        <taxon>Arundo</taxon>
    </lineage>
</organism>
<evidence type="ECO:0000313" key="1">
    <source>
        <dbReference type="EMBL" id="JAD98793.1"/>
    </source>
</evidence>